<comment type="subcellular location">
    <subcellularLocation>
        <location evidence="1">Cell outer membrane</location>
    </subcellularLocation>
</comment>
<dbReference type="Proteomes" id="UP000181981">
    <property type="component" value="Unassembled WGS sequence"/>
</dbReference>
<feature type="chain" id="PRO_5010514912" evidence="6">
    <location>
        <begin position="23"/>
        <end position="570"/>
    </location>
</feature>
<evidence type="ECO:0000256" key="1">
    <source>
        <dbReference type="ARBA" id="ARBA00004442"/>
    </source>
</evidence>
<organism evidence="10 12">
    <name type="scientific">Draconibacterium orientale</name>
    <dbReference type="NCBI Taxonomy" id="1168034"/>
    <lineage>
        <taxon>Bacteria</taxon>
        <taxon>Pseudomonadati</taxon>
        <taxon>Bacteroidota</taxon>
        <taxon>Bacteroidia</taxon>
        <taxon>Marinilabiliales</taxon>
        <taxon>Prolixibacteraceae</taxon>
        <taxon>Draconibacterium</taxon>
    </lineage>
</organism>
<dbReference type="InterPro" id="IPR011990">
    <property type="entry name" value="TPR-like_helical_dom_sf"/>
</dbReference>
<sequence length="570" mass="63684">MKKNKFHILIVMALTFLAISCSEDFLDETPYSSYAPETLTDEAGIEAALKGLHYNFGRIHTWSDQQGWAGVWQDGTDVCSPGGVQGVEIPFFKYEDLNSENAAVKYMWEICYLIINNANNALVAIGEDGDPAKMAEAKFFRGYCYNILATLYGDVPLLTEPTSSARTDLERTPVSQVNAQIVADLKYAAENLPDITGTVSESRANKHMAMQSLGEVYLRLDQPAEAETVLTNIINSGLFSLVEERYGVAIDVNGDYFSDMFKFGNQRRSEGNTEAIWTFELEYNKGGISGGFTNAPQQRRNWVPAYHNVPGMTYVYDGVDESFVHPYGGRGNGRIRPSNWVKYELYEEGDIRNSENNITRTFYYNSAGYSATWGVDANGFRVAADSPDAVMVKNVAEGDTALIAASDTLEVAFPYTRKWDSFDPTDQWGWTNIKDFPIMRFGETYLLRAEARLKQNNTSGAADDINVLRDRAFKAAREESGNSELGKVSAADIDLDFILDERARELFTEENRRMTLMRTGTLVERAALNTESTIKGAISGISSNNLLLPIPLSEIQRNKDVQWEQNPGYN</sequence>
<evidence type="ECO:0000256" key="6">
    <source>
        <dbReference type="SAM" id="SignalP"/>
    </source>
</evidence>
<name>X5DCD9_9BACT</name>
<dbReference type="EMBL" id="FOHT01000010">
    <property type="protein sequence ID" value="SET30865.1"/>
    <property type="molecule type" value="Genomic_DNA"/>
</dbReference>
<dbReference type="InterPro" id="IPR033985">
    <property type="entry name" value="SusD-like_N"/>
</dbReference>
<dbReference type="STRING" id="1168034.FH5T_00970"/>
<dbReference type="InterPro" id="IPR012944">
    <property type="entry name" value="SusD_RagB_dom"/>
</dbReference>
<comment type="similarity">
    <text evidence="2">Belongs to the SusD family.</text>
</comment>
<dbReference type="Gene3D" id="1.25.40.390">
    <property type="match status" value="1"/>
</dbReference>
<evidence type="ECO:0000313" key="10">
    <source>
        <dbReference type="EMBL" id="SET30865.1"/>
    </source>
</evidence>
<evidence type="ECO:0000259" key="8">
    <source>
        <dbReference type="Pfam" id="PF14322"/>
    </source>
</evidence>
<keyword evidence="5" id="KW-0998">Cell outer membrane</keyword>
<proteinExistence type="inferred from homology"/>
<dbReference type="Pfam" id="PF07980">
    <property type="entry name" value="SusD_RagB"/>
    <property type="match status" value="1"/>
</dbReference>
<protein>
    <submittedName>
        <fullName evidence="9">Carbohydrate-binding protein SusD</fullName>
    </submittedName>
    <submittedName>
        <fullName evidence="10">Starch-binding associating with outer membrane</fullName>
    </submittedName>
</protein>
<keyword evidence="3 6" id="KW-0732">Signal</keyword>
<dbReference type="Pfam" id="PF14322">
    <property type="entry name" value="SusD-like_3"/>
    <property type="match status" value="1"/>
</dbReference>
<dbReference type="EMBL" id="CP007451">
    <property type="protein sequence ID" value="AHW58624.1"/>
    <property type="molecule type" value="Genomic_DNA"/>
</dbReference>
<dbReference type="AlphaFoldDB" id="X5DCD9"/>
<dbReference type="SUPFAM" id="SSF48452">
    <property type="entry name" value="TPR-like"/>
    <property type="match status" value="1"/>
</dbReference>
<dbReference type="OrthoDB" id="5694214at2"/>
<dbReference type="eggNOG" id="COG0436">
    <property type="taxonomic scope" value="Bacteria"/>
</dbReference>
<evidence type="ECO:0000313" key="12">
    <source>
        <dbReference type="Proteomes" id="UP000181981"/>
    </source>
</evidence>
<accession>X5DCD9</accession>
<evidence type="ECO:0000256" key="3">
    <source>
        <dbReference type="ARBA" id="ARBA00022729"/>
    </source>
</evidence>
<keyword evidence="11" id="KW-1185">Reference proteome</keyword>
<feature type="signal peptide" evidence="6">
    <location>
        <begin position="1"/>
        <end position="22"/>
    </location>
</feature>
<reference evidence="9 11" key="1">
    <citation type="submission" date="2014-03" db="EMBL/GenBank/DDBJ databases">
        <title>Complete genome sequence of a deeply braunched marine Bacteroidia bacterium Draconibacterium orientale type strain FH5T.</title>
        <authorList>
            <person name="Li X."/>
            <person name="Wang X."/>
            <person name="Xie Z."/>
            <person name="Du Z."/>
            <person name="Chen G."/>
        </authorList>
    </citation>
    <scope>NUCLEOTIDE SEQUENCE [LARGE SCALE GENOMIC DNA]</scope>
    <source>
        <strain evidence="9 11">FH5</strain>
    </source>
</reference>
<dbReference type="HOGENOM" id="CLU_015553_1_4_10"/>
<feature type="domain" description="SusD-like N-terminal" evidence="8">
    <location>
        <begin position="24"/>
        <end position="218"/>
    </location>
</feature>
<keyword evidence="4" id="KW-0472">Membrane</keyword>
<evidence type="ECO:0000256" key="2">
    <source>
        <dbReference type="ARBA" id="ARBA00006275"/>
    </source>
</evidence>
<dbReference type="GO" id="GO:0009279">
    <property type="term" value="C:cell outer membrane"/>
    <property type="evidence" value="ECO:0007669"/>
    <property type="project" value="UniProtKB-SubCell"/>
</dbReference>
<evidence type="ECO:0000256" key="4">
    <source>
        <dbReference type="ARBA" id="ARBA00023136"/>
    </source>
</evidence>
<dbReference type="KEGG" id="dori:FH5T_00970"/>
<feature type="domain" description="RagB/SusD" evidence="7">
    <location>
        <begin position="273"/>
        <end position="569"/>
    </location>
</feature>
<evidence type="ECO:0000259" key="7">
    <source>
        <dbReference type="Pfam" id="PF07980"/>
    </source>
</evidence>
<evidence type="ECO:0000313" key="11">
    <source>
        <dbReference type="Proteomes" id="UP000023772"/>
    </source>
</evidence>
<dbReference type="Proteomes" id="UP000023772">
    <property type="component" value="Chromosome"/>
</dbReference>
<evidence type="ECO:0000256" key="5">
    <source>
        <dbReference type="ARBA" id="ARBA00023237"/>
    </source>
</evidence>
<dbReference type="PROSITE" id="PS51257">
    <property type="entry name" value="PROKAR_LIPOPROTEIN"/>
    <property type="match status" value="1"/>
</dbReference>
<evidence type="ECO:0000313" key="9">
    <source>
        <dbReference type="EMBL" id="AHW58624.1"/>
    </source>
</evidence>
<dbReference type="RefSeq" id="WP_081804735.1">
    <property type="nucleotide sequence ID" value="NZ_FOHT01000010.1"/>
</dbReference>
<gene>
    <name evidence="9" type="ORF">FH5T_00970</name>
    <name evidence="10" type="ORF">SAMN05444285_11029</name>
</gene>
<reference evidence="10 12" key="2">
    <citation type="submission" date="2016-10" db="EMBL/GenBank/DDBJ databases">
        <authorList>
            <person name="de Groot N.N."/>
        </authorList>
    </citation>
    <scope>NUCLEOTIDE SEQUENCE [LARGE SCALE GENOMIC DNA]</scope>
    <source>
        <strain evidence="10 12">DSM 25947</strain>
    </source>
</reference>